<dbReference type="Proteomes" id="UP001529510">
    <property type="component" value="Unassembled WGS sequence"/>
</dbReference>
<comment type="caution">
    <text evidence="1">The sequence shown here is derived from an EMBL/GenBank/DDBJ whole genome shotgun (WGS) entry which is preliminary data.</text>
</comment>
<sequence>MPNKTGFQTNDDQQDFRVAEGFNFRVPSEDKKERHLNPTWKDIDVLESVSKSMGPLLDFTAALSGEDYVSVSYVKPVLHLFNTSLLLIHEEDIDLTTSMRNIKMMLLRSCYTVKSDSLPYLDIISYLYLVAILTRFY</sequence>
<accession>A0ABD0MQL0</accession>
<evidence type="ECO:0000313" key="2">
    <source>
        <dbReference type="Proteomes" id="UP001529510"/>
    </source>
</evidence>
<evidence type="ECO:0000313" key="1">
    <source>
        <dbReference type="EMBL" id="KAL0150423.1"/>
    </source>
</evidence>
<gene>
    <name evidence="1" type="ORF">M9458_054240</name>
</gene>
<reference evidence="1 2" key="1">
    <citation type="submission" date="2024-05" db="EMBL/GenBank/DDBJ databases">
        <title>Genome sequencing and assembly of Indian major carp, Cirrhinus mrigala (Hamilton, 1822).</title>
        <authorList>
            <person name="Mohindra V."/>
            <person name="Chowdhury L.M."/>
            <person name="Lal K."/>
            <person name="Jena J.K."/>
        </authorList>
    </citation>
    <scope>NUCLEOTIDE SEQUENCE [LARGE SCALE GENOMIC DNA]</scope>
    <source>
        <strain evidence="1">CM1030</strain>
        <tissue evidence="1">Blood</tissue>
    </source>
</reference>
<dbReference type="EMBL" id="JAMKFB020000295">
    <property type="protein sequence ID" value="KAL0150423.1"/>
    <property type="molecule type" value="Genomic_DNA"/>
</dbReference>
<name>A0ABD0MQL0_CIRMR</name>
<dbReference type="AlphaFoldDB" id="A0ABD0MQL0"/>
<organism evidence="1 2">
    <name type="scientific">Cirrhinus mrigala</name>
    <name type="common">Mrigala</name>
    <dbReference type="NCBI Taxonomy" id="683832"/>
    <lineage>
        <taxon>Eukaryota</taxon>
        <taxon>Metazoa</taxon>
        <taxon>Chordata</taxon>
        <taxon>Craniata</taxon>
        <taxon>Vertebrata</taxon>
        <taxon>Euteleostomi</taxon>
        <taxon>Actinopterygii</taxon>
        <taxon>Neopterygii</taxon>
        <taxon>Teleostei</taxon>
        <taxon>Ostariophysi</taxon>
        <taxon>Cypriniformes</taxon>
        <taxon>Cyprinidae</taxon>
        <taxon>Labeoninae</taxon>
        <taxon>Labeonini</taxon>
        <taxon>Cirrhinus</taxon>
    </lineage>
</organism>
<protein>
    <submittedName>
        <fullName evidence="1">Uncharacterized protein</fullName>
    </submittedName>
</protein>
<proteinExistence type="predicted"/>
<keyword evidence="2" id="KW-1185">Reference proteome</keyword>